<sequence>MSLSKSLPTPPLANAVSAIFAALLLILAIGSVAEANPNYASFVIDANSGKVLHERYADSPRYPASLTKMMTLYMLFEAMEQGKVRKNTRIVFSRHAASMQPSKLGIPAGKSITAEAAILALVTKSANDVAAAVAEHLGGTESNFAKMMTAKARALGMAKTTFRNASGLPDSRQVTTARDMATLGIALQEHFPEQYKYFSTRSFKFGKTSFRNHNRLLGRVKGVDGIKTGYIRASGFNLVTSVNTGGRSIVAVVMGGKTGASRDAHMEELIAANLHKATKRRKRSMLVARAGGARFDLDAPSIASLSASDIPVPAFANRAQDRPAETAVDALATVQAPRPSEPIDAIQTASTSTRSGWVIQIASLPSQNEAVEYLRDAQSRAAPVLSARDPFVEEFEKGGVVYHRARFAGFESKSDAWGACKALKKYNYSCLAFDNS</sequence>
<keyword evidence="6" id="KW-0961">Cell wall biogenesis/degradation</keyword>
<keyword evidence="5" id="KW-0573">Peptidoglycan synthesis</keyword>
<dbReference type="Gene3D" id="3.40.710.10">
    <property type="entry name" value="DD-peptidase/beta-lactamase superfamily"/>
    <property type="match status" value="1"/>
</dbReference>
<evidence type="ECO:0000259" key="10">
    <source>
        <dbReference type="PROSITE" id="PS51724"/>
    </source>
</evidence>
<dbReference type="EMBL" id="CP054836">
    <property type="protein sequence ID" value="QKV18091.1"/>
    <property type="molecule type" value="Genomic_DNA"/>
</dbReference>
<dbReference type="GO" id="GO:0042834">
    <property type="term" value="F:peptidoglycan binding"/>
    <property type="evidence" value="ECO:0007669"/>
    <property type="project" value="InterPro"/>
</dbReference>
<keyword evidence="11" id="KW-0645">Protease</keyword>
<dbReference type="SUPFAM" id="SSF56601">
    <property type="entry name" value="beta-lactamase/transpeptidase-like"/>
    <property type="match status" value="1"/>
</dbReference>
<evidence type="ECO:0000256" key="9">
    <source>
        <dbReference type="RuleBase" id="RU004016"/>
    </source>
</evidence>
<comment type="similarity">
    <text evidence="1 9">Belongs to the peptidase S11 family.</text>
</comment>
<dbReference type="RefSeq" id="WP_175275987.1">
    <property type="nucleotide sequence ID" value="NZ_CP054836.1"/>
</dbReference>
<feature type="active site" description="Proton acceptor" evidence="7">
    <location>
        <position position="68"/>
    </location>
</feature>
<dbReference type="InterPro" id="IPR007730">
    <property type="entry name" value="SPOR-like_dom"/>
</dbReference>
<evidence type="ECO:0000256" key="7">
    <source>
        <dbReference type="PIRSR" id="PIRSR618044-1"/>
    </source>
</evidence>
<dbReference type="Pfam" id="PF00768">
    <property type="entry name" value="Peptidase_S11"/>
    <property type="match status" value="1"/>
</dbReference>
<keyword evidence="2" id="KW-0732">Signal</keyword>
<dbReference type="PROSITE" id="PS51724">
    <property type="entry name" value="SPOR"/>
    <property type="match status" value="1"/>
</dbReference>
<proteinExistence type="inferred from homology"/>
<evidence type="ECO:0000256" key="2">
    <source>
        <dbReference type="ARBA" id="ARBA00022729"/>
    </source>
</evidence>
<dbReference type="GO" id="GO:0009252">
    <property type="term" value="P:peptidoglycan biosynthetic process"/>
    <property type="evidence" value="ECO:0007669"/>
    <property type="project" value="UniProtKB-KW"/>
</dbReference>
<dbReference type="Proteomes" id="UP000509367">
    <property type="component" value="Chromosome"/>
</dbReference>
<dbReference type="GO" id="GO:0008360">
    <property type="term" value="P:regulation of cell shape"/>
    <property type="evidence" value="ECO:0007669"/>
    <property type="project" value="UniProtKB-KW"/>
</dbReference>
<evidence type="ECO:0000313" key="12">
    <source>
        <dbReference type="Proteomes" id="UP000509367"/>
    </source>
</evidence>
<dbReference type="InterPro" id="IPR018044">
    <property type="entry name" value="Peptidase_S11"/>
</dbReference>
<feature type="active site" description="Acyl-ester intermediate" evidence="7">
    <location>
        <position position="65"/>
    </location>
</feature>
<gene>
    <name evidence="11" type="ORF">HTY61_06275</name>
</gene>
<evidence type="ECO:0000256" key="5">
    <source>
        <dbReference type="ARBA" id="ARBA00022984"/>
    </source>
</evidence>
<name>A0A6N1VAQ7_9HYPH</name>
<evidence type="ECO:0000256" key="1">
    <source>
        <dbReference type="ARBA" id="ARBA00007164"/>
    </source>
</evidence>
<accession>A0A6N1VAQ7</accession>
<evidence type="ECO:0000313" key="11">
    <source>
        <dbReference type="EMBL" id="QKV18091.1"/>
    </source>
</evidence>
<keyword evidence="4" id="KW-0133">Cell shape</keyword>
<dbReference type="InterPro" id="IPR036680">
    <property type="entry name" value="SPOR-like_sf"/>
</dbReference>
<evidence type="ECO:0000256" key="6">
    <source>
        <dbReference type="ARBA" id="ARBA00023316"/>
    </source>
</evidence>
<evidence type="ECO:0000256" key="4">
    <source>
        <dbReference type="ARBA" id="ARBA00022960"/>
    </source>
</evidence>
<dbReference type="PRINTS" id="PR00725">
    <property type="entry name" value="DADACBPTASE1"/>
</dbReference>
<dbReference type="GO" id="GO:0009002">
    <property type="term" value="F:serine-type D-Ala-D-Ala carboxypeptidase activity"/>
    <property type="evidence" value="ECO:0007669"/>
    <property type="project" value="InterPro"/>
</dbReference>
<reference evidence="11 12" key="1">
    <citation type="submission" date="2020-06" db="EMBL/GenBank/DDBJ databases">
        <title>Oricola thermophila sp. nov. isolated from a tidal sediments.</title>
        <authorList>
            <person name="Kwon K.K."/>
            <person name="Yang S.-H."/>
            <person name="Park M.-J."/>
        </authorList>
    </citation>
    <scope>NUCLEOTIDE SEQUENCE [LARGE SCALE GENOMIC DNA]</scope>
    <source>
        <strain evidence="11 12">MEBiC13590</strain>
    </source>
</reference>
<dbReference type="Pfam" id="PF05036">
    <property type="entry name" value="SPOR"/>
    <property type="match status" value="1"/>
</dbReference>
<dbReference type="AlphaFoldDB" id="A0A6N1VAQ7"/>
<organism evidence="11 12">
    <name type="scientific">Oricola thermophila</name>
    <dbReference type="NCBI Taxonomy" id="2742145"/>
    <lineage>
        <taxon>Bacteria</taxon>
        <taxon>Pseudomonadati</taxon>
        <taxon>Pseudomonadota</taxon>
        <taxon>Alphaproteobacteria</taxon>
        <taxon>Hyphomicrobiales</taxon>
        <taxon>Ahrensiaceae</taxon>
        <taxon>Oricola</taxon>
    </lineage>
</organism>
<keyword evidence="11" id="KW-0121">Carboxypeptidase</keyword>
<protein>
    <submittedName>
        <fullName evidence="11">D-alanyl-D-alanine carboxypeptidase</fullName>
    </submittedName>
</protein>
<dbReference type="PANTHER" id="PTHR21581:SF6">
    <property type="entry name" value="TRAFFICKING PROTEIN PARTICLE COMPLEX SUBUNIT 12"/>
    <property type="match status" value="1"/>
</dbReference>
<dbReference type="PANTHER" id="PTHR21581">
    <property type="entry name" value="D-ALANYL-D-ALANINE CARBOXYPEPTIDASE"/>
    <property type="match status" value="1"/>
</dbReference>
<dbReference type="InterPro" id="IPR012338">
    <property type="entry name" value="Beta-lactam/transpept-like"/>
</dbReference>
<evidence type="ECO:0000256" key="3">
    <source>
        <dbReference type="ARBA" id="ARBA00022801"/>
    </source>
</evidence>
<dbReference type="KEGG" id="orm:HTY61_06275"/>
<dbReference type="GO" id="GO:0071555">
    <property type="term" value="P:cell wall organization"/>
    <property type="evidence" value="ECO:0007669"/>
    <property type="project" value="UniProtKB-KW"/>
</dbReference>
<feature type="active site" evidence="7">
    <location>
        <position position="125"/>
    </location>
</feature>
<keyword evidence="3" id="KW-0378">Hydrolase</keyword>
<dbReference type="InterPro" id="IPR001967">
    <property type="entry name" value="Peptidase_S11_N"/>
</dbReference>
<evidence type="ECO:0000256" key="8">
    <source>
        <dbReference type="PIRSR" id="PIRSR618044-2"/>
    </source>
</evidence>
<dbReference type="GO" id="GO:0006508">
    <property type="term" value="P:proteolysis"/>
    <property type="evidence" value="ECO:0007669"/>
    <property type="project" value="InterPro"/>
</dbReference>
<feature type="binding site" evidence="8">
    <location>
        <position position="227"/>
    </location>
    <ligand>
        <name>substrate</name>
    </ligand>
</feature>
<dbReference type="Gene3D" id="3.30.70.1070">
    <property type="entry name" value="Sporulation related repeat"/>
    <property type="match status" value="1"/>
</dbReference>
<keyword evidence="12" id="KW-1185">Reference proteome</keyword>
<feature type="domain" description="SPOR" evidence="10">
    <location>
        <begin position="351"/>
        <end position="436"/>
    </location>
</feature>